<organism evidence="2 3">
    <name type="scientific">Antrihabitans spumae</name>
    <dbReference type="NCBI Taxonomy" id="3373370"/>
    <lineage>
        <taxon>Bacteria</taxon>
        <taxon>Bacillati</taxon>
        <taxon>Actinomycetota</taxon>
        <taxon>Actinomycetes</taxon>
        <taxon>Mycobacteriales</taxon>
        <taxon>Nocardiaceae</taxon>
        <taxon>Antrihabitans</taxon>
    </lineage>
</organism>
<reference evidence="2 3" key="1">
    <citation type="submission" date="2024-10" db="EMBL/GenBank/DDBJ databases">
        <authorList>
            <person name="Riesco R."/>
        </authorList>
    </citation>
    <scope>NUCLEOTIDE SEQUENCE [LARGE SCALE GENOMIC DNA]</scope>
    <source>
        <strain evidence="2 3">NCIMB 15449</strain>
    </source>
</reference>
<evidence type="ECO:0000313" key="3">
    <source>
        <dbReference type="Proteomes" id="UP001609175"/>
    </source>
</evidence>
<evidence type="ECO:0000313" key="2">
    <source>
        <dbReference type="EMBL" id="MFH5207406.1"/>
    </source>
</evidence>
<dbReference type="EMBL" id="JBIMSO010000017">
    <property type="protein sequence ID" value="MFH5207406.1"/>
    <property type="molecule type" value="Genomic_DNA"/>
</dbReference>
<dbReference type="Proteomes" id="UP001609175">
    <property type="component" value="Unassembled WGS sequence"/>
</dbReference>
<proteinExistence type="predicted"/>
<feature type="region of interest" description="Disordered" evidence="1">
    <location>
        <begin position="1"/>
        <end position="27"/>
    </location>
</feature>
<dbReference type="InterPro" id="IPR013493">
    <property type="entry name" value="CHP02677"/>
</dbReference>
<evidence type="ECO:0000256" key="1">
    <source>
        <dbReference type="SAM" id="MobiDB-lite"/>
    </source>
</evidence>
<dbReference type="NCBIfam" id="TIGR02677">
    <property type="entry name" value="TIGR02677 family protein"/>
    <property type="match status" value="1"/>
</dbReference>
<accession>A0ABW7JJV8</accession>
<feature type="compositionally biased region" description="Low complexity" evidence="1">
    <location>
        <begin position="1"/>
        <end position="23"/>
    </location>
</feature>
<comment type="caution">
    <text evidence="2">The sequence shown here is derived from an EMBL/GenBank/DDBJ whole genome shotgun (WGS) entry which is preliminary data.</text>
</comment>
<protein>
    <submittedName>
        <fullName evidence="2">TIGR02677 family protein</fullName>
    </submittedName>
</protein>
<gene>
    <name evidence="2" type="ORF">ACHIPZ_04105</name>
</gene>
<name>A0ABW7JJV8_9NOCA</name>
<dbReference type="RefSeq" id="WP_395112810.1">
    <property type="nucleotide sequence ID" value="NZ_JBIMSO010000017.1"/>
</dbReference>
<sequence>MNEYAAPGVPEAEAEAEALPTEASGPKPFAHVNAVNAGQYRRIMSAFVVAKRRFTVHLRPEDVRDYLVDSGATAPDLETVVDALGRLQAWGNLRSDPDTSRVSTIEEFHRARYLFQLTREGEAAEDALAAYEEALGRRGALQAAALGDIVVQLRALVELAAVPDPDAARVHLSLDQLTSRFTDLADNAQAFMSSLQRTIDLRDAEVDAFLAYKDRLIEYLERFIKDLVATGAEIAGLVIALQELGVERLLDIAASRVSADAAPGEDADGPNREFVRQRLLWADRWVGFRGWFLSEPGRASQASLLRTQARAAVPRLLAVVSTLNDRRAGRSDRSADFRTLALWFAQAPDDASLHRLWRSAFGLHSSRHLTIDAETLDARQTSPVRPTTSWTAAPPITISPRLRETGHYERRGKPNNVIDRSERKRFLAERAAVEAAQTAAARETLAAKVGASCRLSDLGALEPQEFGLFLRLLGDALSAKTPGKGTVETTTSDGSLAVSLHQLDGDQIAEIYTDAGVFRGPDQLLRITDLSVSRSEAV</sequence>
<dbReference type="Pfam" id="PF09660">
    <property type="entry name" value="DUF2397"/>
    <property type="match status" value="1"/>
</dbReference>